<evidence type="ECO:0000259" key="3">
    <source>
        <dbReference type="Pfam" id="PF03358"/>
    </source>
</evidence>
<name>A0A640MQW6_BACAN</name>
<sequence>MIVTIINGSPRGEKGHTGMMLRSFKEGVVERGGICHSINLNKNQLKMCTGCFRCWNQHNGQCVLKDPMNEYLKRIRQSDVLVLGTPLYYDNVSALLKIFLERLLPLHKGQLVVASDGLYKHAVIEKNPDLIIMASCDLPEKEHFSIVSDYAKKIAKNLEVDILAEIYKSQARAFDLSFKILTQKLLAFRENLRLAGCDLVDTGKISSEIIEKISEDICTVKIFVESANNFSKKNSQIYFKR</sequence>
<organism evidence="4">
    <name type="scientific">Bacillus anthracis</name>
    <name type="common">anthrax bacterium</name>
    <dbReference type="NCBI Taxonomy" id="1392"/>
    <lineage>
        <taxon>Bacteria</taxon>
        <taxon>Bacillati</taxon>
        <taxon>Bacillota</taxon>
        <taxon>Bacilli</taxon>
        <taxon>Bacillales</taxon>
        <taxon>Bacillaceae</taxon>
        <taxon>Bacillus</taxon>
        <taxon>Bacillus cereus group</taxon>
    </lineage>
</organism>
<dbReference type="AlphaFoldDB" id="A0A640MQW6"/>
<feature type="domain" description="NADPH-dependent FMN reductase-like" evidence="3">
    <location>
        <begin position="1"/>
        <end position="103"/>
    </location>
</feature>
<dbReference type="GO" id="GO:0016491">
    <property type="term" value="F:oxidoreductase activity"/>
    <property type="evidence" value="ECO:0007669"/>
    <property type="project" value="InterPro"/>
</dbReference>
<accession>A0A640MQW6</accession>
<dbReference type="Gene3D" id="3.40.50.360">
    <property type="match status" value="1"/>
</dbReference>
<keyword evidence="1" id="KW-0285">Flavoprotein</keyword>
<reference evidence="4" key="1">
    <citation type="submission" date="2019-12" db="EMBL/GenBank/DDBJ databases">
        <title>Epidemiological and comparative genomic analysis of Bacillus anthracis isolated from northern Vietnam.</title>
        <authorList>
            <person name="Hoang T.T.H."/>
            <person name="Dang D.A."/>
            <person name="Pham M.H."/>
            <person name="Luong M.H."/>
            <person name="Tran N.D."/>
            <person name="Nguyen T.H."/>
            <person name="Nguyen T.T."/>
            <person name="Inoue S."/>
            <person name="Morikawa S."/>
            <person name="Okutani A."/>
        </authorList>
    </citation>
    <scope>NUCLEOTIDE SEQUENCE</scope>
    <source>
        <strain evidence="4">QuyetLC</strain>
    </source>
</reference>
<dbReference type="PANTHER" id="PTHR43278">
    <property type="entry name" value="NAD(P)H-DEPENDENT FMN-CONTAINING OXIDOREDUCTASE YWQN-RELATED"/>
    <property type="match status" value="1"/>
</dbReference>
<evidence type="ECO:0000313" key="4">
    <source>
        <dbReference type="EMBL" id="GEU14540.1"/>
    </source>
</evidence>
<gene>
    <name evidence="4" type="ORF">QuyetLC_46940</name>
</gene>
<dbReference type="SUPFAM" id="SSF52218">
    <property type="entry name" value="Flavoproteins"/>
    <property type="match status" value="1"/>
</dbReference>
<proteinExistence type="predicted"/>
<comment type="caution">
    <text evidence="4">The sequence shown here is derived from an EMBL/GenBank/DDBJ whole genome shotgun (WGS) entry which is preliminary data.</text>
</comment>
<dbReference type="InterPro" id="IPR029039">
    <property type="entry name" value="Flavoprotein-like_sf"/>
</dbReference>
<dbReference type="EMBL" id="BLEY01000072">
    <property type="protein sequence ID" value="GEU14540.1"/>
    <property type="molecule type" value="Genomic_DNA"/>
</dbReference>
<evidence type="ECO:0000256" key="1">
    <source>
        <dbReference type="ARBA" id="ARBA00022630"/>
    </source>
</evidence>
<evidence type="ECO:0000256" key="2">
    <source>
        <dbReference type="ARBA" id="ARBA00022643"/>
    </source>
</evidence>
<protein>
    <recommendedName>
        <fullName evidence="3">NADPH-dependent FMN reductase-like domain-containing protein</fullName>
    </recommendedName>
</protein>
<dbReference type="InterPro" id="IPR051796">
    <property type="entry name" value="ISF_SsuE-like"/>
</dbReference>
<dbReference type="PANTHER" id="PTHR43278:SF2">
    <property type="entry name" value="IRON-SULFUR FLAVOPROTEIN"/>
    <property type="match status" value="1"/>
</dbReference>
<dbReference type="InterPro" id="IPR005025">
    <property type="entry name" value="FMN_Rdtase-like_dom"/>
</dbReference>
<dbReference type="Pfam" id="PF03358">
    <property type="entry name" value="FMN_red"/>
    <property type="match status" value="1"/>
</dbReference>
<keyword evidence="2" id="KW-0288">FMN</keyword>
<reference evidence="4" key="2">
    <citation type="submission" date="2019-12" db="EMBL/GenBank/DDBJ databases">
        <authorList>
            <person name="Hoang T.H.H."/>
            <person name="Okutani A."/>
        </authorList>
    </citation>
    <scope>NUCLEOTIDE SEQUENCE</scope>
    <source>
        <strain evidence="4">QuyetLC</strain>
    </source>
</reference>